<sequence>MRALAAELTVAYSSLAERVADIRPPAERRIEVLVCVQGPTAGLQVPEGVDRVVPVPGRGVARSRNAAIENSRRRYLLFCDDDVEIRTDGVLAAVDHLRRTGAALALGRAVDPEGRLRKRYRSDRPTRLTLTNSAKAATYEMLVDVAQVRQTGLRFDERFGAGVETYLGDEYLFIAELLRAGLRGYAVPYVFGVHPPTSSGSRWGGADLHARAVVLNHVFGPWAAPARAAFALRHRRSIGGREQLVRFATDRTTLDEALRRRGHARAVDPGEQRPPTQPPA</sequence>
<dbReference type="AlphaFoldDB" id="A0A285VED5"/>
<keyword evidence="3" id="KW-0808">Transferase</keyword>
<organism evidence="3 4">
    <name type="scientific">Ornithinimicrobium cerasi</name>
    <dbReference type="NCBI Taxonomy" id="2248773"/>
    <lineage>
        <taxon>Bacteria</taxon>
        <taxon>Bacillati</taxon>
        <taxon>Actinomycetota</taxon>
        <taxon>Actinomycetes</taxon>
        <taxon>Micrococcales</taxon>
        <taxon>Ornithinimicrobiaceae</taxon>
        <taxon>Ornithinimicrobium</taxon>
    </lineage>
</organism>
<evidence type="ECO:0000259" key="2">
    <source>
        <dbReference type="Pfam" id="PF00535"/>
    </source>
</evidence>
<name>A0A285VED5_9MICO</name>
<dbReference type="GO" id="GO:0016740">
    <property type="term" value="F:transferase activity"/>
    <property type="evidence" value="ECO:0007669"/>
    <property type="project" value="UniProtKB-KW"/>
</dbReference>
<dbReference type="Proteomes" id="UP000219688">
    <property type="component" value="Unassembled WGS sequence"/>
</dbReference>
<dbReference type="SUPFAM" id="SSF53448">
    <property type="entry name" value="Nucleotide-diphospho-sugar transferases"/>
    <property type="match status" value="1"/>
</dbReference>
<feature type="compositionally biased region" description="Basic and acidic residues" evidence="1">
    <location>
        <begin position="258"/>
        <end position="271"/>
    </location>
</feature>
<evidence type="ECO:0000256" key="1">
    <source>
        <dbReference type="SAM" id="MobiDB-lite"/>
    </source>
</evidence>
<protein>
    <submittedName>
        <fullName evidence="3">Glycosyl transferase family 2</fullName>
    </submittedName>
</protein>
<proteinExistence type="predicted"/>
<dbReference type="InterPro" id="IPR029044">
    <property type="entry name" value="Nucleotide-diphossugar_trans"/>
</dbReference>
<gene>
    <name evidence="3" type="ORF">SAMN05421879_101565</name>
</gene>
<evidence type="ECO:0000313" key="3">
    <source>
        <dbReference type="EMBL" id="SOC52449.1"/>
    </source>
</evidence>
<keyword evidence="4" id="KW-1185">Reference proteome</keyword>
<dbReference type="Pfam" id="PF00535">
    <property type="entry name" value="Glycos_transf_2"/>
    <property type="match status" value="1"/>
</dbReference>
<dbReference type="Gene3D" id="3.90.550.10">
    <property type="entry name" value="Spore Coat Polysaccharide Biosynthesis Protein SpsA, Chain A"/>
    <property type="match status" value="1"/>
</dbReference>
<evidence type="ECO:0000313" key="4">
    <source>
        <dbReference type="Proteomes" id="UP000219688"/>
    </source>
</evidence>
<accession>A0A285VED5</accession>
<reference evidence="4" key="1">
    <citation type="submission" date="2017-08" db="EMBL/GenBank/DDBJ databases">
        <authorList>
            <person name="Varghese N."/>
            <person name="Submissions S."/>
        </authorList>
    </citation>
    <scope>NUCLEOTIDE SEQUENCE [LARGE SCALE GENOMIC DNA]</scope>
    <source>
        <strain evidence="4">USBA17B2</strain>
    </source>
</reference>
<feature type="domain" description="Glycosyltransferase 2-like" evidence="2">
    <location>
        <begin position="52"/>
        <end position="131"/>
    </location>
</feature>
<dbReference type="RefSeq" id="WP_170955356.1">
    <property type="nucleotide sequence ID" value="NZ_OBQK01000001.1"/>
</dbReference>
<dbReference type="InterPro" id="IPR001173">
    <property type="entry name" value="Glyco_trans_2-like"/>
</dbReference>
<feature type="region of interest" description="Disordered" evidence="1">
    <location>
        <begin position="258"/>
        <end position="280"/>
    </location>
</feature>
<dbReference type="CDD" id="cd00761">
    <property type="entry name" value="Glyco_tranf_GTA_type"/>
    <property type="match status" value="1"/>
</dbReference>
<dbReference type="EMBL" id="OBQK01000001">
    <property type="protein sequence ID" value="SOC52449.1"/>
    <property type="molecule type" value="Genomic_DNA"/>
</dbReference>